<sequence length="181" mass="20691">MKRWRGHDGSGRVGRGQDALELQRRHSPTERVDILLDRWLDVVSETTVVREERQSVERRVLDARLWGSLGAGQQRAAVRLEAGFSILTRGIGMQASAIGRPRLDGTPQEPDYPQELVEDYLRWSRACRQDGLDHDMVMDVLGQGYSCAETDRRRRQRKGRAAQGLRDALSLFCRLRGWPPE</sequence>
<evidence type="ECO:0000313" key="3">
    <source>
        <dbReference type="Proteomes" id="UP001215503"/>
    </source>
</evidence>
<evidence type="ECO:0000313" key="2">
    <source>
        <dbReference type="EMBL" id="MDF2096491.1"/>
    </source>
</evidence>
<accession>A0ABT5YNW3</accession>
<dbReference type="RefSeq" id="WP_275822982.1">
    <property type="nucleotide sequence ID" value="NZ_JARHUD010000006.1"/>
</dbReference>
<comment type="caution">
    <text evidence="2">The sequence shown here is derived from an EMBL/GenBank/DDBJ whole genome shotgun (WGS) entry which is preliminary data.</text>
</comment>
<dbReference type="Proteomes" id="UP001215503">
    <property type="component" value="Unassembled WGS sequence"/>
</dbReference>
<evidence type="ECO:0000256" key="1">
    <source>
        <dbReference type="SAM" id="MobiDB-lite"/>
    </source>
</evidence>
<name>A0ABT5YNW3_9PROT</name>
<feature type="compositionally biased region" description="Basic and acidic residues" evidence="1">
    <location>
        <begin position="1"/>
        <end position="10"/>
    </location>
</feature>
<proteinExistence type="predicted"/>
<keyword evidence="3" id="KW-1185">Reference proteome</keyword>
<dbReference type="EMBL" id="JARHUD010000006">
    <property type="protein sequence ID" value="MDF2096491.1"/>
    <property type="molecule type" value="Genomic_DNA"/>
</dbReference>
<gene>
    <name evidence="2" type="ORF">P2G67_10930</name>
</gene>
<reference evidence="2 3" key="1">
    <citation type="submission" date="2023-03" db="EMBL/GenBank/DDBJ databases">
        <title>Fodinicurvata sp. CAU 1616 isolated from sea sendiment.</title>
        <authorList>
            <person name="Kim W."/>
        </authorList>
    </citation>
    <scope>NUCLEOTIDE SEQUENCE [LARGE SCALE GENOMIC DNA]</scope>
    <source>
        <strain evidence="2 3">CAU 1616</strain>
    </source>
</reference>
<feature type="region of interest" description="Disordered" evidence="1">
    <location>
        <begin position="1"/>
        <end position="24"/>
    </location>
</feature>
<organism evidence="2 3">
    <name type="scientific">Aquibaculum arenosum</name>
    <dbReference type="NCBI Taxonomy" id="3032591"/>
    <lineage>
        <taxon>Bacteria</taxon>
        <taxon>Pseudomonadati</taxon>
        <taxon>Pseudomonadota</taxon>
        <taxon>Alphaproteobacteria</taxon>
        <taxon>Rhodospirillales</taxon>
        <taxon>Rhodovibrionaceae</taxon>
        <taxon>Aquibaculum</taxon>
    </lineage>
</organism>
<protein>
    <submittedName>
        <fullName evidence="2">Uncharacterized protein</fullName>
    </submittedName>
</protein>